<feature type="transmembrane region" description="Helical" evidence="12">
    <location>
        <begin position="121"/>
        <end position="141"/>
    </location>
</feature>
<dbReference type="AlphaFoldDB" id="M0DTC0"/>
<name>M0DTC0_9EURY</name>
<dbReference type="PANTHER" id="PTHR30622:SF2">
    <property type="entry name" value="UNDECAPRENYL-DIPHOSPHATASE"/>
    <property type="match status" value="1"/>
</dbReference>
<gene>
    <name evidence="13" type="ORF">C471_10856</name>
</gene>
<evidence type="ECO:0000256" key="3">
    <source>
        <dbReference type="ARBA" id="ARBA00012374"/>
    </source>
</evidence>
<reference evidence="13 14" key="1">
    <citation type="journal article" date="2014" name="PLoS Genet.">
        <title>Phylogenetically driven sequencing of extremely halophilic archaea reveals strategies for static and dynamic osmo-response.</title>
        <authorList>
            <person name="Becker E.A."/>
            <person name="Seitzer P.M."/>
            <person name="Tritt A."/>
            <person name="Larsen D."/>
            <person name="Krusor M."/>
            <person name="Yao A.I."/>
            <person name="Wu D."/>
            <person name="Madern D."/>
            <person name="Eisen J.A."/>
            <person name="Darling A.E."/>
            <person name="Facciotti M.T."/>
        </authorList>
    </citation>
    <scope>NUCLEOTIDE SEQUENCE [LARGE SCALE GENOMIC DNA]</scope>
    <source>
        <strain evidence="13 14">DSM 1137</strain>
    </source>
</reference>
<feature type="transmembrane region" description="Helical" evidence="12">
    <location>
        <begin position="248"/>
        <end position="268"/>
    </location>
</feature>
<evidence type="ECO:0000256" key="2">
    <source>
        <dbReference type="ARBA" id="ARBA00010621"/>
    </source>
</evidence>
<dbReference type="STRING" id="1227484.C471_10856"/>
<evidence type="ECO:0000313" key="13">
    <source>
        <dbReference type="EMBL" id="ELZ38078.1"/>
    </source>
</evidence>
<evidence type="ECO:0000256" key="4">
    <source>
        <dbReference type="ARBA" id="ARBA00021581"/>
    </source>
</evidence>
<evidence type="ECO:0000256" key="9">
    <source>
        <dbReference type="ARBA" id="ARBA00023136"/>
    </source>
</evidence>
<dbReference type="PANTHER" id="PTHR30622">
    <property type="entry name" value="UNDECAPRENYL-DIPHOSPHATASE"/>
    <property type="match status" value="1"/>
</dbReference>
<keyword evidence="7" id="KW-0378">Hydrolase</keyword>
<organism evidence="13 14">
    <name type="scientific">Halorubrum saccharovorum DSM 1137</name>
    <dbReference type="NCBI Taxonomy" id="1227484"/>
    <lineage>
        <taxon>Archaea</taxon>
        <taxon>Methanobacteriati</taxon>
        <taxon>Methanobacteriota</taxon>
        <taxon>Stenosarchaea group</taxon>
        <taxon>Halobacteria</taxon>
        <taxon>Halobacteriales</taxon>
        <taxon>Haloferacaceae</taxon>
        <taxon>Halorubrum</taxon>
    </lineage>
</organism>
<dbReference type="Proteomes" id="UP000011514">
    <property type="component" value="Unassembled WGS sequence"/>
</dbReference>
<evidence type="ECO:0000256" key="8">
    <source>
        <dbReference type="ARBA" id="ARBA00022989"/>
    </source>
</evidence>
<dbReference type="InterPro" id="IPR003824">
    <property type="entry name" value="UppP"/>
</dbReference>
<dbReference type="GO" id="GO:0050380">
    <property type="term" value="F:undecaprenyl-diphosphatase activity"/>
    <property type="evidence" value="ECO:0007669"/>
    <property type="project" value="UniProtKB-EC"/>
</dbReference>
<dbReference type="Pfam" id="PF02673">
    <property type="entry name" value="BacA"/>
    <property type="match status" value="1"/>
</dbReference>
<comment type="similarity">
    <text evidence="2">Belongs to the UppP family.</text>
</comment>
<evidence type="ECO:0000256" key="7">
    <source>
        <dbReference type="ARBA" id="ARBA00022801"/>
    </source>
</evidence>
<evidence type="ECO:0000256" key="10">
    <source>
        <dbReference type="ARBA" id="ARBA00032707"/>
    </source>
</evidence>
<comment type="catalytic activity">
    <reaction evidence="11">
        <text>di-trans,octa-cis-undecaprenyl diphosphate + H2O = di-trans,octa-cis-undecaprenyl phosphate + phosphate + H(+)</text>
        <dbReference type="Rhea" id="RHEA:28094"/>
        <dbReference type="ChEBI" id="CHEBI:15377"/>
        <dbReference type="ChEBI" id="CHEBI:15378"/>
        <dbReference type="ChEBI" id="CHEBI:43474"/>
        <dbReference type="ChEBI" id="CHEBI:58405"/>
        <dbReference type="ChEBI" id="CHEBI:60392"/>
        <dbReference type="EC" id="3.6.1.27"/>
    </reaction>
</comment>
<feature type="transmembrane region" description="Helical" evidence="12">
    <location>
        <begin position="218"/>
        <end position="242"/>
    </location>
</feature>
<keyword evidence="9 12" id="KW-0472">Membrane</keyword>
<evidence type="ECO:0000256" key="12">
    <source>
        <dbReference type="SAM" id="Phobius"/>
    </source>
</evidence>
<keyword evidence="5" id="KW-1003">Cell membrane</keyword>
<feature type="transmembrane region" description="Helical" evidence="12">
    <location>
        <begin position="44"/>
        <end position="65"/>
    </location>
</feature>
<keyword evidence="6 12" id="KW-0812">Transmembrane</keyword>
<protein>
    <recommendedName>
        <fullName evidence="4">Undecaprenyl-diphosphatase</fullName>
        <ecNumber evidence="3">3.6.1.27</ecNumber>
    </recommendedName>
    <alternativeName>
        <fullName evidence="10">Undecaprenyl pyrophosphate phosphatase</fullName>
    </alternativeName>
</protein>
<comment type="subcellular location">
    <subcellularLocation>
        <location evidence="1">Cell membrane</location>
        <topology evidence="1">Multi-pass membrane protein</topology>
    </subcellularLocation>
</comment>
<dbReference type="RefSeq" id="WP_004048896.1">
    <property type="nucleotide sequence ID" value="NZ_AOJE01000058.1"/>
</dbReference>
<evidence type="ECO:0000256" key="1">
    <source>
        <dbReference type="ARBA" id="ARBA00004651"/>
    </source>
</evidence>
<proteinExistence type="inferred from homology"/>
<sequence>MNGSGILVGLAVGIAQGVLEWLPVSSEGNVALLLSALGRTPERVVAFALFVHLGTALSATVYYHGELRELAAVTPRWRPSRAFDEELASVTFLAVGTLVSGVVGLAAYASLTGLFTASAGGGLLAAIGGLLVLTGAFQYAVRDVGGGRATPDGVDAVAVGVAQGLAILPGVSRSGVTAGTLLLRGHEPNRAFRLSFLLAIPASVGGGLLAYVDTGIGIGALAAAVALGAAAATGYATIGALLRTADRLPFWGVCVCLGALSLTGALLAA</sequence>
<keyword evidence="14" id="KW-1185">Reference proteome</keyword>
<dbReference type="EC" id="3.6.1.27" evidence="3"/>
<dbReference type="eggNOG" id="arCOG04761">
    <property type="taxonomic scope" value="Archaea"/>
</dbReference>
<comment type="caution">
    <text evidence="13">The sequence shown here is derived from an EMBL/GenBank/DDBJ whole genome shotgun (WGS) entry which is preliminary data.</text>
</comment>
<evidence type="ECO:0000256" key="6">
    <source>
        <dbReference type="ARBA" id="ARBA00022692"/>
    </source>
</evidence>
<dbReference type="PATRIC" id="fig|1227484.4.peg.2133"/>
<accession>M0DTC0</accession>
<feature type="transmembrane region" description="Helical" evidence="12">
    <location>
        <begin position="191"/>
        <end position="211"/>
    </location>
</feature>
<feature type="transmembrane region" description="Helical" evidence="12">
    <location>
        <begin position="86"/>
        <end position="109"/>
    </location>
</feature>
<evidence type="ECO:0000313" key="14">
    <source>
        <dbReference type="Proteomes" id="UP000011514"/>
    </source>
</evidence>
<evidence type="ECO:0000256" key="11">
    <source>
        <dbReference type="ARBA" id="ARBA00047594"/>
    </source>
</evidence>
<keyword evidence="8 12" id="KW-1133">Transmembrane helix</keyword>
<dbReference type="GO" id="GO:0005886">
    <property type="term" value="C:plasma membrane"/>
    <property type="evidence" value="ECO:0007669"/>
    <property type="project" value="UniProtKB-SubCell"/>
</dbReference>
<dbReference type="EMBL" id="AOJE01000058">
    <property type="protein sequence ID" value="ELZ38078.1"/>
    <property type="molecule type" value="Genomic_DNA"/>
</dbReference>
<dbReference type="OrthoDB" id="65864at2157"/>
<evidence type="ECO:0000256" key="5">
    <source>
        <dbReference type="ARBA" id="ARBA00022475"/>
    </source>
</evidence>